<dbReference type="AlphaFoldDB" id="A0A452XZ83"/>
<evidence type="ECO:0000313" key="1">
    <source>
        <dbReference type="EnsemblPlants" id="AET1Gv20228900.18"/>
    </source>
</evidence>
<protein>
    <submittedName>
        <fullName evidence="1">Uncharacterized protein</fullName>
    </submittedName>
</protein>
<reference evidence="1" key="5">
    <citation type="journal article" date="2021" name="G3 (Bethesda)">
        <title>Aegilops tauschii genome assembly Aet v5.0 features greater sequence contiguity and improved annotation.</title>
        <authorList>
            <person name="Wang L."/>
            <person name="Zhu T."/>
            <person name="Rodriguez J.C."/>
            <person name="Deal K.R."/>
            <person name="Dubcovsky J."/>
            <person name="McGuire P.E."/>
            <person name="Lux T."/>
            <person name="Spannagl M."/>
            <person name="Mayer K.F.X."/>
            <person name="Baldrich P."/>
            <person name="Meyers B.C."/>
            <person name="Huo N."/>
            <person name="Gu Y.Q."/>
            <person name="Zhou H."/>
            <person name="Devos K.M."/>
            <person name="Bennetzen J.L."/>
            <person name="Unver T."/>
            <person name="Budak H."/>
            <person name="Gulick P.J."/>
            <person name="Galiba G."/>
            <person name="Kalapos B."/>
            <person name="Nelson D.R."/>
            <person name="Li P."/>
            <person name="You F.M."/>
            <person name="Luo M.C."/>
            <person name="Dvorak J."/>
        </authorList>
    </citation>
    <scope>NUCLEOTIDE SEQUENCE [LARGE SCALE GENOMIC DNA]</scope>
    <source>
        <strain evidence="1">cv. AL8/78</strain>
    </source>
</reference>
<reference evidence="1" key="3">
    <citation type="journal article" date="2017" name="Nature">
        <title>Genome sequence of the progenitor of the wheat D genome Aegilops tauschii.</title>
        <authorList>
            <person name="Luo M.C."/>
            <person name="Gu Y.Q."/>
            <person name="Puiu D."/>
            <person name="Wang H."/>
            <person name="Twardziok S.O."/>
            <person name="Deal K.R."/>
            <person name="Huo N."/>
            <person name="Zhu T."/>
            <person name="Wang L."/>
            <person name="Wang Y."/>
            <person name="McGuire P.E."/>
            <person name="Liu S."/>
            <person name="Long H."/>
            <person name="Ramasamy R.K."/>
            <person name="Rodriguez J.C."/>
            <person name="Van S.L."/>
            <person name="Yuan L."/>
            <person name="Wang Z."/>
            <person name="Xia Z."/>
            <person name="Xiao L."/>
            <person name="Anderson O.D."/>
            <person name="Ouyang S."/>
            <person name="Liang Y."/>
            <person name="Zimin A.V."/>
            <person name="Pertea G."/>
            <person name="Qi P."/>
            <person name="Bennetzen J.L."/>
            <person name="Dai X."/>
            <person name="Dawson M.W."/>
            <person name="Muller H.G."/>
            <person name="Kugler K."/>
            <person name="Rivarola-Duarte L."/>
            <person name="Spannagl M."/>
            <person name="Mayer K.F.X."/>
            <person name="Lu F.H."/>
            <person name="Bevan M.W."/>
            <person name="Leroy P."/>
            <person name="Li P."/>
            <person name="You F.M."/>
            <person name="Sun Q."/>
            <person name="Liu Z."/>
            <person name="Lyons E."/>
            <person name="Wicker T."/>
            <person name="Salzberg S.L."/>
            <person name="Devos K.M."/>
            <person name="Dvorak J."/>
        </authorList>
    </citation>
    <scope>NUCLEOTIDE SEQUENCE [LARGE SCALE GENOMIC DNA]</scope>
    <source>
        <strain evidence="1">cv. AL8/78</strain>
    </source>
</reference>
<evidence type="ECO:0000313" key="2">
    <source>
        <dbReference type="Proteomes" id="UP000015105"/>
    </source>
</evidence>
<reference evidence="1" key="4">
    <citation type="submission" date="2019-03" db="UniProtKB">
        <authorList>
            <consortium name="EnsemblPlants"/>
        </authorList>
    </citation>
    <scope>IDENTIFICATION</scope>
</reference>
<sequence>GNTAGLVALQGSSWMCTFFYPSLVDPVLSVSSKVHGVSALASMKVSDYYCTRPLL</sequence>
<name>A0A452XZ83_AEGTS</name>
<organism evidence="1 2">
    <name type="scientific">Aegilops tauschii subsp. strangulata</name>
    <name type="common">Goatgrass</name>
    <dbReference type="NCBI Taxonomy" id="200361"/>
    <lineage>
        <taxon>Eukaryota</taxon>
        <taxon>Viridiplantae</taxon>
        <taxon>Streptophyta</taxon>
        <taxon>Embryophyta</taxon>
        <taxon>Tracheophyta</taxon>
        <taxon>Spermatophyta</taxon>
        <taxon>Magnoliopsida</taxon>
        <taxon>Liliopsida</taxon>
        <taxon>Poales</taxon>
        <taxon>Poaceae</taxon>
        <taxon>BOP clade</taxon>
        <taxon>Pooideae</taxon>
        <taxon>Triticodae</taxon>
        <taxon>Triticeae</taxon>
        <taxon>Triticinae</taxon>
        <taxon>Aegilops</taxon>
    </lineage>
</organism>
<accession>A0A452XZ83</accession>
<dbReference type="EnsemblPlants" id="AET1Gv20228900.18">
    <property type="protein sequence ID" value="AET1Gv20228900.18"/>
    <property type="gene ID" value="AET1Gv20228900"/>
</dbReference>
<proteinExistence type="predicted"/>
<dbReference type="Gramene" id="AET1Gv20228900.18">
    <property type="protein sequence ID" value="AET1Gv20228900.18"/>
    <property type="gene ID" value="AET1Gv20228900"/>
</dbReference>
<dbReference type="Proteomes" id="UP000015105">
    <property type="component" value="Chromosome 1D"/>
</dbReference>
<keyword evidence="2" id="KW-1185">Reference proteome</keyword>
<reference evidence="2" key="2">
    <citation type="journal article" date="2017" name="Nat. Plants">
        <title>The Aegilops tauschii genome reveals multiple impacts of transposons.</title>
        <authorList>
            <person name="Zhao G."/>
            <person name="Zou C."/>
            <person name="Li K."/>
            <person name="Wang K."/>
            <person name="Li T."/>
            <person name="Gao L."/>
            <person name="Zhang X."/>
            <person name="Wang H."/>
            <person name="Yang Z."/>
            <person name="Liu X."/>
            <person name="Jiang W."/>
            <person name="Mao L."/>
            <person name="Kong X."/>
            <person name="Jiao Y."/>
            <person name="Jia J."/>
        </authorList>
    </citation>
    <scope>NUCLEOTIDE SEQUENCE [LARGE SCALE GENOMIC DNA]</scope>
    <source>
        <strain evidence="2">cv. AL8/78</strain>
    </source>
</reference>
<reference evidence="2" key="1">
    <citation type="journal article" date="2014" name="Science">
        <title>Ancient hybridizations among the ancestral genomes of bread wheat.</title>
        <authorList>
            <consortium name="International Wheat Genome Sequencing Consortium,"/>
            <person name="Marcussen T."/>
            <person name="Sandve S.R."/>
            <person name="Heier L."/>
            <person name="Spannagl M."/>
            <person name="Pfeifer M."/>
            <person name="Jakobsen K.S."/>
            <person name="Wulff B.B."/>
            <person name="Steuernagel B."/>
            <person name="Mayer K.F."/>
            <person name="Olsen O.A."/>
        </authorList>
    </citation>
    <scope>NUCLEOTIDE SEQUENCE [LARGE SCALE GENOMIC DNA]</scope>
    <source>
        <strain evidence="2">cv. AL8/78</strain>
    </source>
</reference>